<comment type="caution">
    <text evidence="1">The sequence shown here is derived from an EMBL/GenBank/DDBJ whole genome shotgun (WGS) entry which is preliminary data.</text>
</comment>
<proteinExistence type="predicted"/>
<keyword evidence="2" id="KW-1185">Reference proteome</keyword>
<organism evidence="1 2">
    <name type="scientific">Nonomuraea zeae</name>
    <dbReference type="NCBI Taxonomy" id="1642303"/>
    <lineage>
        <taxon>Bacteria</taxon>
        <taxon>Bacillati</taxon>
        <taxon>Actinomycetota</taxon>
        <taxon>Actinomycetes</taxon>
        <taxon>Streptosporangiales</taxon>
        <taxon>Streptosporangiaceae</taxon>
        <taxon>Nonomuraea</taxon>
    </lineage>
</organism>
<evidence type="ECO:0000313" key="1">
    <source>
        <dbReference type="EMBL" id="TMR31746.1"/>
    </source>
</evidence>
<dbReference type="OrthoDB" id="3540017at2"/>
<dbReference type="RefSeq" id="WP_138692210.1">
    <property type="nucleotide sequence ID" value="NZ_JBHSAZ010000046.1"/>
</dbReference>
<evidence type="ECO:0000313" key="2">
    <source>
        <dbReference type="Proteomes" id="UP000306628"/>
    </source>
</evidence>
<dbReference type="EMBL" id="VCKX01000079">
    <property type="protein sequence ID" value="TMR31746.1"/>
    <property type="molecule type" value="Genomic_DNA"/>
</dbReference>
<dbReference type="Proteomes" id="UP000306628">
    <property type="component" value="Unassembled WGS sequence"/>
</dbReference>
<dbReference type="AlphaFoldDB" id="A0A5S4GFJ7"/>
<accession>A0A5S4GFJ7</accession>
<name>A0A5S4GFJ7_9ACTN</name>
<sequence length="147" mass="16392">MSYRSCDDALPGFALRYFPMGALSVHIPAAGEKTEDALTKMPDDYYYRYRAPEKGGQGRYEMTEVDYDPRVEICVRKATRIRVPDSRCTDKDPGHAWYYLRLSSHVPAVGRRAAGGSFMVPNGDSYRARRNGGDGVDAAISYKGPRG</sequence>
<gene>
    <name evidence="1" type="ORF">ETD85_24980</name>
</gene>
<protein>
    <submittedName>
        <fullName evidence="1">Uncharacterized protein</fullName>
    </submittedName>
</protein>
<reference evidence="1 2" key="1">
    <citation type="submission" date="2019-05" db="EMBL/GenBank/DDBJ databases">
        <title>Draft genome sequence of Nonomuraea zeae DSM 100528.</title>
        <authorList>
            <person name="Saricaoglu S."/>
            <person name="Isik K."/>
        </authorList>
    </citation>
    <scope>NUCLEOTIDE SEQUENCE [LARGE SCALE GENOMIC DNA]</scope>
    <source>
        <strain evidence="1 2">DSM 100528</strain>
    </source>
</reference>